<evidence type="ECO:0000256" key="5">
    <source>
        <dbReference type="ARBA" id="ARBA00022991"/>
    </source>
</evidence>
<evidence type="ECO:0000313" key="10">
    <source>
        <dbReference type="EMBL" id="PAU80038.1"/>
    </source>
</evidence>
<dbReference type="InterPro" id="IPR018394">
    <property type="entry name" value="DNA_photolyase_1_CS_C"/>
</dbReference>
<feature type="site" description="Electron transfer via tryptophanyl radical" evidence="7">
    <location>
        <position position="381"/>
    </location>
</feature>
<reference evidence="10 11" key="1">
    <citation type="submission" date="2017-08" db="EMBL/GenBank/DDBJ databases">
        <title>Halovibrio sewagensis sp. nov., isolated from wastewater of high salinity.</title>
        <authorList>
            <person name="Dong X."/>
            <person name="Zhang G."/>
        </authorList>
    </citation>
    <scope>NUCLEOTIDE SEQUENCE [LARGE SCALE GENOMIC DNA]</scope>
    <source>
        <strain evidence="10 11">YL5-2</strain>
    </source>
</reference>
<proteinExistence type="inferred from homology"/>
<evidence type="ECO:0000256" key="6">
    <source>
        <dbReference type="PIRSR" id="PIRSR602081-1"/>
    </source>
</evidence>
<evidence type="ECO:0000256" key="7">
    <source>
        <dbReference type="PIRSR" id="PIRSR602081-2"/>
    </source>
</evidence>
<evidence type="ECO:0000313" key="11">
    <source>
        <dbReference type="Proteomes" id="UP000218896"/>
    </source>
</evidence>
<dbReference type="SUPFAM" id="SSF48173">
    <property type="entry name" value="Cryptochrome/photolyase FAD-binding domain"/>
    <property type="match status" value="1"/>
</dbReference>
<evidence type="ECO:0000256" key="3">
    <source>
        <dbReference type="ARBA" id="ARBA00022630"/>
    </source>
</evidence>
<dbReference type="GO" id="GO:0009416">
    <property type="term" value="P:response to light stimulus"/>
    <property type="evidence" value="ECO:0007669"/>
    <property type="project" value="TreeGrafter"/>
</dbReference>
<feature type="binding site" evidence="6">
    <location>
        <position position="221"/>
    </location>
    <ligand>
        <name>FAD</name>
        <dbReference type="ChEBI" id="CHEBI:57692"/>
    </ligand>
</feature>
<dbReference type="GO" id="GO:0003677">
    <property type="term" value="F:DNA binding"/>
    <property type="evidence" value="ECO:0007669"/>
    <property type="project" value="TreeGrafter"/>
</dbReference>
<dbReference type="Proteomes" id="UP000218896">
    <property type="component" value="Unassembled WGS sequence"/>
</dbReference>
<keyword evidence="3 6" id="KW-0285">Flavoprotein</keyword>
<dbReference type="Gene3D" id="1.25.40.80">
    <property type="match status" value="1"/>
</dbReference>
<dbReference type="Pfam" id="PF03441">
    <property type="entry name" value="FAD_binding_7"/>
    <property type="match status" value="1"/>
</dbReference>
<evidence type="ECO:0000256" key="8">
    <source>
        <dbReference type="RuleBase" id="RU004182"/>
    </source>
</evidence>
<evidence type="ECO:0000256" key="4">
    <source>
        <dbReference type="ARBA" id="ARBA00022827"/>
    </source>
</evidence>
<comment type="cofactor">
    <cofactor evidence="6">
        <name>FAD</name>
        <dbReference type="ChEBI" id="CHEBI:57692"/>
    </cofactor>
    <text evidence="6">Binds 1 FAD per subunit.</text>
</comment>
<comment type="caution">
    <text evidence="10">The sequence shown here is derived from an EMBL/GenBank/DDBJ whole genome shotgun (WGS) entry which is preliminary data.</text>
</comment>
<dbReference type="PRINTS" id="PR00147">
    <property type="entry name" value="DNAPHOTLYASE"/>
</dbReference>
<dbReference type="Pfam" id="PF00875">
    <property type="entry name" value="DNA_photolyase"/>
    <property type="match status" value="1"/>
</dbReference>
<dbReference type="RefSeq" id="WP_095617658.1">
    <property type="nucleotide sequence ID" value="NZ_NSKD01000004.1"/>
</dbReference>
<dbReference type="GO" id="GO:0071949">
    <property type="term" value="F:FAD binding"/>
    <property type="evidence" value="ECO:0007669"/>
    <property type="project" value="TreeGrafter"/>
</dbReference>
<dbReference type="PROSITE" id="PS00394">
    <property type="entry name" value="DNA_PHOTOLYASES_1_1"/>
    <property type="match status" value="1"/>
</dbReference>
<dbReference type="Gene3D" id="1.10.579.10">
    <property type="entry name" value="DNA Cyclobutane Dipyrimidine Photolyase, subunit A, domain 3"/>
    <property type="match status" value="1"/>
</dbReference>
<dbReference type="InterPro" id="IPR036155">
    <property type="entry name" value="Crypto/Photolyase_N_sf"/>
</dbReference>
<comment type="similarity">
    <text evidence="2">Belongs to the DNA photolyase class-1 family.</text>
</comment>
<evidence type="ECO:0000256" key="1">
    <source>
        <dbReference type="ARBA" id="ARBA00001932"/>
    </source>
</evidence>
<comment type="cofactor">
    <cofactor evidence="1">
        <name>(6R)-5,10-methylene-5,6,7,8-tetrahydrofolate</name>
        <dbReference type="ChEBI" id="CHEBI:15636"/>
    </cofactor>
</comment>
<dbReference type="InterPro" id="IPR002081">
    <property type="entry name" value="Cryptochrome/DNA_photolyase_1"/>
</dbReference>
<dbReference type="PANTHER" id="PTHR11455:SF9">
    <property type="entry name" value="CRYPTOCHROME CIRCADIAN CLOCK 5 ISOFORM X1"/>
    <property type="match status" value="1"/>
</dbReference>
<organism evidence="10 11">
    <name type="scientific">Halovibrio salipaludis</name>
    <dbReference type="NCBI Taxonomy" id="2032626"/>
    <lineage>
        <taxon>Bacteria</taxon>
        <taxon>Pseudomonadati</taxon>
        <taxon>Pseudomonadota</taxon>
        <taxon>Gammaproteobacteria</taxon>
        <taxon>Oceanospirillales</taxon>
        <taxon>Halomonadaceae</taxon>
        <taxon>Halovibrio</taxon>
    </lineage>
</organism>
<keyword evidence="5 8" id="KW-0157">Chromophore</keyword>
<feature type="site" description="Electron transfer via tryptophanyl radical" evidence="7">
    <location>
        <position position="358"/>
    </location>
</feature>
<dbReference type="OrthoDB" id="9772484at2"/>
<keyword evidence="11" id="KW-1185">Reference proteome</keyword>
<keyword evidence="10" id="KW-0456">Lyase</keyword>
<dbReference type="Gene3D" id="3.40.50.620">
    <property type="entry name" value="HUPs"/>
    <property type="match status" value="1"/>
</dbReference>
<feature type="binding site" evidence="6">
    <location>
        <begin position="233"/>
        <end position="237"/>
    </location>
    <ligand>
        <name>FAD</name>
        <dbReference type="ChEBI" id="CHEBI:57692"/>
    </ligand>
</feature>
<keyword evidence="4 6" id="KW-0274">FAD</keyword>
<dbReference type="InterPro" id="IPR036134">
    <property type="entry name" value="Crypto/Photolyase_FAD-like_sf"/>
</dbReference>
<dbReference type="GO" id="GO:0006139">
    <property type="term" value="P:nucleobase-containing compound metabolic process"/>
    <property type="evidence" value="ECO:0007669"/>
    <property type="project" value="UniProtKB-ARBA"/>
</dbReference>
<sequence>MTELIWFRNDLRLGDNPALTAACAGNAAVEACFLPAPGQWAEHDWSPNRTDLLLRSLDQLGRDLAALGIPLHIRPIDRFTDTDAELLALCRERGITRIHANEEYAFNERNRDHRLTRALNHQGIAFHIYRDQTVVPVDQLKTGNGTPYTVFTPYSRQWWRWVESHPPRLHPAPAARGAPLPPPTLPELTAWRSEQVDWLAGGEAAAHRALEGFIDQRLGAYADQRNYPAIPATSQISPYLALGVLSPRQCLVAVQQRTGAESPASAAHTWLNEIAWRDFYIQLLYQFPRLSRHQAFKPETEALPWEPAGANLEAWKAGHTGIPLVDAAMRQLHATGWMHNRLRMVAAMFLTKNLFVDWRLGEQYFMQQLVDGYLPSNNGGWQWSASTGTDAAPYFRIFNPVTQSERFDPEGTFIRHWVPEIAHLQGKKLFNPNGTVAGYPAPIVDLKQSRQRAIERFKALGKG</sequence>
<gene>
    <name evidence="10" type="ORF">CK501_10310</name>
</gene>
<feature type="binding site" evidence="6">
    <location>
        <begin position="273"/>
        <end position="280"/>
    </location>
    <ligand>
        <name>FAD</name>
        <dbReference type="ChEBI" id="CHEBI:57692"/>
    </ligand>
</feature>
<name>A0A2A2F522_9GAMM</name>
<dbReference type="InterPro" id="IPR014729">
    <property type="entry name" value="Rossmann-like_a/b/a_fold"/>
</dbReference>
<evidence type="ECO:0000259" key="9">
    <source>
        <dbReference type="PROSITE" id="PS51645"/>
    </source>
</evidence>
<dbReference type="InterPro" id="IPR005101">
    <property type="entry name" value="Cryptochr/Photolyase_FAD-bd"/>
</dbReference>
<dbReference type="GO" id="GO:0003904">
    <property type="term" value="F:deoxyribodipyrimidine photo-lyase activity"/>
    <property type="evidence" value="ECO:0007669"/>
    <property type="project" value="TreeGrafter"/>
</dbReference>
<evidence type="ECO:0000256" key="2">
    <source>
        <dbReference type="ARBA" id="ARBA00005862"/>
    </source>
</evidence>
<feature type="binding site" evidence="6">
    <location>
        <position position="270"/>
    </location>
    <ligand>
        <name>FAD</name>
        <dbReference type="ChEBI" id="CHEBI:57692"/>
    </ligand>
</feature>
<dbReference type="EMBL" id="NSKD01000004">
    <property type="protein sequence ID" value="PAU80038.1"/>
    <property type="molecule type" value="Genomic_DNA"/>
</dbReference>
<feature type="site" description="Electron transfer via tryptophanyl radical" evidence="7">
    <location>
        <position position="305"/>
    </location>
</feature>
<dbReference type="AlphaFoldDB" id="A0A2A2F522"/>
<dbReference type="PANTHER" id="PTHR11455">
    <property type="entry name" value="CRYPTOCHROME"/>
    <property type="match status" value="1"/>
</dbReference>
<accession>A0A2A2F522</accession>
<dbReference type="SUPFAM" id="SSF52425">
    <property type="entry name" value="Cryptochrome/photolyase, N-terminal domain"/>
    <property type="match status" value="1"/>
</dbReference>
<feature type="domain" description="Photolyase/cryptochrome alpha/beta" evidence="9">
    <location>
        <begin position="1"/>
        <end position="134"/>
    </location>
</feature>
<dbReference type="PROSITE" id="PS51645">
    <property type="entry name" value="PHR_CRY_ALPHA_BETA"/>
    <property type="match status" value="1"/>
</dbReference>
<dbReference type="GO" id="GO:0006950">
    <property type="term" value="P:response to stress"/>
    <property type="evidence" value="ECO:0007669"/>
    <property type="project" value="UniProtKB-ARBA"/>
</dbReference>
<protein>
    <submittedName>
        <fullName evidence="10">Deoxyribodipyrimidine photolyase</fullName>
    </submittedName>
</protein>
<comment type="similarity">
    <text evidence="8">Belongs to the DNA photolyase family.</text>
</comment>
<dbReference type="InterPro" id="IPR006050">
    <property type="entry name" value="DNA_photolyase_N"/>
</dbReference>